<dbReference type="Proteomes" id="UP000616499">
    <property type="component" value="Unassembled WGS sequence"/>
</dbReference>
<comment type="caution">
    <text evidence="1">The sequence shown here is derived from an EMBL/GenBank/DDBJ whole genome shotgun (WGS) entry which is preliminary data.</text>
</comment>
<organism evidence="1 2">
    <name type="scientific">Pseudomonas asuensis</name>
    <dbReference type="NCBI Taxonomy" id="1825787"/>
    <lineage>
        <taxon>Bacteria</taxon>
        <taxon>Pseudomonadati</taxon>
        <taxon>Pseudomonadota</taxon>
        <taxon>Gammaproteobacteria</taxon>
        <taxon>Pseudomonadales</taxon>
        <taxon>Pseudomonadaceae</taxon>
        <taxon>Pseudomonas</taxon>
    </lineage>
</organism>
<proteinExistence type="predicted"/>
<name>A0ABQ2H2I0_9PSED</name>
<protein>
    <submittedName>
        <fullName evidence="1">Uncharacterized protein</fullName>
    </submittedName>
</protein>
<gene>
    <name evidence="1" type="ORF">GCM10009425_40800</name>
</gene>
<reference evidence="2" key="1">
    <citation type="journal article" date="2019" name="Int. J. Syst. Evol. Microbiol.">
        <title>The Global Catalogue of Microorganisms (GCM) 10K type strain sequencing project: providing services to taxonomists for standard genome sequencing and annotation.</title>
        <authorList>
            <consortium name="The Broad Institute Genomics Platform"/>
            <consortium name="The Broad Institute Genome Sequencing Center for Infectious Disease"/>
            <person name="Wu L."/>
            <person name="Ma J."/>
        </authorList>
    </citation>
    <scope>NUCLEOTIDE SEQUENCE [LARGE SCALE GENOMIC DNA]</scope>
    <source>
        <strain evidence="2">JCM 13501</strain>
    </source>
</reference>
<dbReference type="EMBL" id="BMNW01000011">
    <property type="protein sequence ID" value="GGM25922.1"/>
    <property type="molecule type" value="Genomic_DNA"/>
</dbReference>
<dbReference type="RefSeq" id="WP_188867972.1">
    <property type="nucleotide sequence ID" value="NZ_BMNW01000011.1"/>
</dbReference>
<keyword evidence="2" id="KW-1185">Reference proteome</keyword>
<evidence type="ECO:0000313" key="2">
    <source>
        <dbReference type="Proteomes" id="UP000616499"/>
    </source>
</evidence>
<accession>A0ABQ2H2I0</accession>
<evidence type="ECO:0000313" key="1">
    <source>
        <dbReference type="EMBL" id="GGM25922.1"/>
    </source>
</evidence>
<sequence>MNLNYVDTGTSHSKKIFDLPESWTGNFQIRGCIIKDDCVEECEDCDAEFFGIFAQDADGLHIWVEDCDTRSQADDLVKYLKTTI</sequence>